<keyword evidence="2" id="KW-0808">Transferase</keyword>
<dbReference type="InterPro" id="IPR036873">
    <property type="entry name" value="Rhodanese-like_dom_sf"/>
</dbReference>
<dbReference type="GO" id="GO:0016740">
    <property type="term" value="F:transferase activity"/>
    <property type="evidence" value="ECO:0007669"/>
    <property type="project" value="UniProtKB-KW"/>
</dbReference>
<evidence type="ECO:0000313" key="3">
    <source>
        <dbReference type="Proteomes" id="UP000184314"/>
    </source>
</evidence>
<protein>
    <submittedName>
        <fullName evidence="2">Rhodanese-related sulfurtransferase</fullName>
    </submittedName>
</protein>
<dbReference type="EMBL" id="FQZX01000002">
    <property type="protein sequence ID" value="SHK37003.1"/>
    <property type="molecule type" value="Genomic_DNA"/>
</dbReference>
<dbReference type="OrthoDB" id="9808735at2"/>
<feature type="domain" description="Rhodanese" evidence="1">
    <location>
        <begin position="31"/>
        <end position="114"/>
    </location>
</feature>
<evidence type="ECO:0000259" key="1">
    <source>
        <dbReference type="PROSITE" id="PS50206"/>
    </source>
</evidence>
<evidence type="ECO:0000313" key="2">
    <source>
        <dbReference type="EMBL" id="SHK37003.1"/>
    </source>
</evidence>
<organism evidence="2 3">
    <name type="scientific">Maribacter aquivivus</name>
    <dbReference type="NCBI Taxonomy" id="228958"/>
    <lineage>
        <taxon>Bacteria</taxon>
        <taxon>Pseudomonadati</taxon>
        <taxon>Bacteroidota</taxon>
        <taxon>Flavobacteriia</taxon>
        <taxon>Flavobacteriales</taxon>
        <taxon>Flavobacteriaceae</taxon>
        <taxon>Maribacter</taxon>
    </lineage>
</organism>
<name>A0A1M6RX18_9FLAO</name>
<dbReference type="RefSeq" id="WP_073245294.1">
    <property type="nucleotide sequence ID" value="NZ_FQZX01000002.1"/>
</dbReference>
<dbReference type="InterPro" id="IPR001763">
    <property type="entry name" value="Rhodanese-like_dom"/>
</dbReference>
<gene>
    <name evidence="2" type="ORF">SAMN04488007_2875</name>
</gene>
<dbReference type="PROSITE" id="PS50206">
    <property type="entry name" value="RHODANESE_3"/>
    <property type="match status" value="1"/>
</dbReference>
<dbReference type="AlphaFoldDB" id="A0A1M6RX18"/>
<dbReference type="SMART" id="SM00450">
    <property type="entry name" value="RHOD"/>
    <property type="match status" value="1"/>
</dbReference>
<dbReference type="Proteomes" id="UP000184314">
    <property type="component" value="Unassembled WGS sequence"/>
</dbReference>
<dbReference type="InterPro" id="IPR052367">
    <property type="entry name" value="Thiosulfate_ST/Rhodanese-like"/>
</dbReference>
<dbReference type="CDD" id="cd00158">
    <property type="entry name" value="RHOD"/>
    <property type="match status" value="1"/>
</dbReference>
<dbReference type="SUPFAM" id="SSF52821">
    <property type="entry name" value="Rhodanese/Cell cycle control phosphatase"/>
    <property type="match status" value="1"/>
</dbReference>
<dbReference type="Gene3D" id="3.40.250.10">
    <property type="entry name" value="Rhodanese-like domain"/>
    <property type="match status" value="1"/>
</dbReference>
<dbReference type="Pfam" id="PF00581">
    <property type="entry name" value="Rhodanese"/>
    <property type="match status" value="1"/>
</dbReference>
<dbReference type="STRING" id="228958.SAMN04488007_2875"/>
<dbReference type="PANTHER" id="PTHR45431:SF3">
    <property type="entry name" value="RHODANESE-LIKE DOMAIN-CONTAINING PROTEIN 15, CHLOROPLASTIC"/>
    <property type="match status" value="1"/>
</dbReference>
<sequence length="114" mass="12920">MSFLSTLFGKKEETAGNITILNKNEFATQIVANNIKPFDVRTPSEYNSGHIKNAINVDFFSSGNFNAYFEKVNKEKPVYVYCRSGARSQKAARKLLKMGFTQVYDLKGGYNSWN</sequence>
<proteinExistence type="predicted"/>
<dbReference type="PANTHER" id="PTHR45431">
    <property type="entry name" value="RHODANESE-LIKE DOMAIN-CONTAINING PROTEIN 15, CHLOROPLASTIC"/>
    <property type="match status" value="1"/>
</dbReference>
<keyword evidence="3" id="KW-1185">Reference proteome</keyword>
<reference evidence="3" key="1">
    <citation type="submission" date="2016-11" db="EMBL/GenBank/DDBJ databases">
        <authorList>
            <person name="Varghese N."/>
            <person name="Submissions S."/>
        </authorList>
    </citation>
    <scope>NUCLEOTIDE SEQUENCE [LARGE SCALE GENOMIC DNA]</scope>
    <source>
        <strain evidence="3">DSM 16478</strain>
    </source>
</reference>
<accession>A0A1M6RX18</accession>